<name>A0A165ZSK2_EXIGL</name>
<keyword evidence="1" id="KW-0677">Repeat</keyword>
<feature type="region of interest" description="Disordered" evidence="5">
    <location>
        <begin position="657"/>
        <end position="686"/>
    </location>
</feature>
<dbReference type="STRING" id="1314781.A0A165ZSK2"/>
<dbReference type="EMBL" id="KV426185">
    <property type="protein sequence ID" value="KZV85529.1"/>
    <property type="molecule type" value="Genomic_DNA"/>
</dbReference>
<proteinExistence type="predicted"/>
<evidence type="ECO:0000256" key="5">
    <source>
        <dbReference type="SAM" id="MobiDB-lite"/>
    </source>
</evidence>
<dbReference type="AlphaFoldDB" id="A0A165ZSK2"/>
<keyword evidence="8" id="KW-1185">Reference proteome</keyword>
<protein>
    <submittedName>
        <fullName evidence="7">p-loop containing nucleoside triphosphate hydrolase protein</fullName>
    </submittedName>
</protein>
<evidence type="ECO:0000313" key="7">
    <source>
        <dbReference type="EMBL" id="KZV85529.1"/>
    </source>
</evidence>
<dbReference type="InterPro" id="IPR050611">
    <property type="entry name" value="ABCF"/>
</dbReference>
<dbReference type="PROSITE" id="PS50893">
    <property type="entry name" value="ABC_TRANSPORTER_2"/>
    <property type="match status" value="2"/>
</dbReference>
<dbReference type="GO" id="GO:0016887">
    <property type="term" value="F:ATP hydrolysis activity"/>
    <property type="evidence" value="ECO:0007669"/>
    <property type="project" value="InterPro"/>
</dbReference>
<keyword evidence="3" id="KW-0067">ATP-binding</keyword>
<dbReference type="InterPro" id="IPR017871">
    <property type="entry name" value="ABC_transporter-like_CS"/>
</dbReference>
<dbReference type="PANTHER" id="PTHR19211:SF135">
    <property type="entry name" value="ATPASE, PUTATIVE (AFU_ORTHOLOGUE AFUA_1G16440)-RELATED"/>
    <property type="match status" value="1"/>
</dbReference>
<feature type="compositionally biased region" description="Basic and acidic residues" evidence="5">
    <location>
        <begin position="363"/>
        <end position="379"/>
    </location>
</feature>
<dbReference type="SUPFAM" id="SSF52540">
    <property type="entry name" value="P-loop containing nucleoside triphosphate hydrolases"/>
    <property type="match status" value="2"/>
</dbReference>
<sequence>MAASTKQMKAPTITATSQVSRFHVDTISTLSQELDLKQVNIAIGNEDLLVDAHVRFKAGIRYGLVGRNGEGKSTLLNVIGNKILPGIPENLRILLVSQIEGTDPFVLDAENTSMADYTVTQRVVASDKRRELAMREHKMISEALESGDLIEIATAVAMLQLERAEAELEDAKKIALKRSGARGKEARKDLLQAEANLAAAEERVITPEINETVVTKATTMLEEIQSTLDAIDAAATEARAQSILIGLGFMQDMLSAKFSTLSGGWRSRCSLASALLQKPDILLLDECTNYLDLFSVVWLTEYLTSLPCTVVLVAHDRDFLDAVCEEIIILKEKTLRYYSGNLTEVEREQKKKRKGLMKQQATLDRRKEAMEKSIADGSKRARQTGDQTLQKQVKSRQKKLDDRWGLEKNDKGHRFKLQRDMAKYGYALTNRAAIEIEDLERDVTLPFPDPEPLRFPGVLISATDVAFRYTPRGPLILQEVDLKVHPGARVALVGRNGEGKSTLVKLLTGGLKPNAGKVEHHSRLRFGFYDQHSVETLSAPECAKRPAVEYFIETLKKERNLDVDEPRARAFLGSFGLGKKATSPISILSGGQKVRLALALVVFPAPDCLILDEVSTHLDLYTVAALVRALRGFTGAVVLVTHDRHLVRTVIEGKPLLPPSEVAPDEDDSEESEDSEEENATKEPGRVYMVAKGKVKLINSVDDYVALVERRVRKMLGG</sequence>
<evidence type="ECO:0000256" key="4">
    <source>
        <dbReference type="SAM" id="Coils"/>
    </source>
</evidence>
<dbReference type="InParanoid" id="A0A165ZSK2"/>
<evidence type="ECO:0000259" key="6">
    <source>
        <dbReference type="PROSITE" id="PS50893"/>
    </source>
</evidence>
<feature type="domain" description="ABC transporter" evidence="6">
    <location>
        <begin position="460"/>
        <end position="684"/>
    </location>
</feature>
<dbReference type="Proteomes" id="UP000077266">
    <property type="component" value="Unassembled WGS sequence"/>
</dbReference>
<dbReference type="PANTHER" id="PTHR19211">
    <property type="entry name" value="ATP-BINDING TRANSPORT PROTEIN-RELATED"/>
    <property type="match status" value="1"/>
</dbReference>
<dbReference type="PROSITE" id="PS00211">
    <property type="entry name" value="ABC_TRANSPORTER_1"/>
    <property type="match status" value="1"/>
</dbReference>
<keyword evidence="7" id="KW-0378">Hydrolase</keyword>
<feature type="compositionally biased region" description="Acidic residues" evidence="5">
    <location>
        <begin position="663"/>
        <end position="678"/>
    </location>
</feature>
<dbReference type="Pfam" id="PF00005">
    <property type="entry name" value="ABC_tran"/>
    <property type="match status" value="2"/>
</dbReference>
<dbReference type="SMART" id="SM00382">
    <property type="entry name" value="AAA"/>
    <property type="match status" value="2"/>
</dbReference>
<dbReference type="InterPro" id="IPR003439">
    <property type="entry name" value="ABC_transporter-like_ATP-bd"/>
</dbReference>
<evidence type="ECO:0000256" key="2">
    <source>
        <dbReference type="ARBA" id="ARBA00022741"/>
    </source>
</evidence>
<gene>
    <name evidence="7" type="ORF">EXIGLDRAFT_726036</name>
</gene>
<dbReference type="Gene3D" id="3.40.50.300">
    <property type="entry name" value="P-loop containing nucleotide triphosphate hydrolases"/>
    <property type="match status" value="2"/>
</dbReference>
<organism evidence="7 8">
    <name type="scientific">Exidia glandulosa HHB12029</name>
    <dbReference type="NCBI Taxonomy" id="1314781"/>
    <lineage>
        <taxon>Eukaryota</taxon>
        <taxon>Fungi</taxon>
        <taxon>Dikarya</taxon>
        <taxon>Basidiomycota</taxon>
        <taxon>Agaricomycotina</taxon>
        <taxon>Agaricomycetes</taxon>
        <taxon>Auriculariales</taxon>
        <taxon>Exidiaceae</taxon>
        <taxon>Exidia</taxon>
    </lineage>
</organism>
<accession>A0A165ZSK2</accession>
<reference evidence="7 8" key="1">
    <citation type="journal article" date="2016" name="Mol. Biol. Evol.">
        <title>Comparative Genomics of Early-Diverging Mushroom-Forming Fungi Provides Insights into the Origins of Lignocellulose Decay Capabilities.</title>
        <authorList>
            <person name="Nagy L.G."/>
            <person name="Riley R."/>
            <person name="Tritt A."/>
            <person name="Adam C."/>
            <person name="Daum C."/>
            <person name="Floudas D."/>
            <person name="Sun H."/>
            <person name="Yadav J.S."/>
            <person name="Pangilinan J."/>
            <person name="Larsson K.H."/>
            <person name="Matsuura K."/>
            <person name="Barry K."/>
            <person name="Labutti K."/>
            <person name="Kuo R."/>
            <person name="Ohm R.A."/>
            <person name="Bhattacharya S.S."/>
            <person name="Shirouzu T."/>
            <person name="Yoshinaga Y."/>
            <person name="Martin F.M."/>
            <person name="Grigoriev I.V."/>
            <person name="Hibbett D.S."/>
        </authorList>
    </citation>
    <scope>NUCLEOTIDE SEQUENCE [LARGE SCALE GENOMIC DNA]</scope>
    <source>
        <strain evidence="7 8">HHB12029</strain>
    </source>
</reference>
<dbReference type="FunFam" id="3.40.50.300:FF:000011">
    <property type="entry name" value="Putative ABC transporter ATP-binding component"/>
    <property type="match status" value="1"/>
</dbReference>
<keyword evidence="4" id="KW-0175">Coiled coil</keyword>
<evidence type="ECO:0000256" key="3">
    <source>
        <dbReference type="ARBA" id="ARBA00022840"/>
    </source>
</evidence>
<feature type="coiled-coil region" evidence="4">
    <location>
        <begin position="154"/>
        <end position="241"/>
    </location>
</feature>
<evidence type="ECO:0000313" key="8">
    <source>
        <dbReference type="Proteomes" id="UP000077266"/>
    </source>
</evidence>
<feature type="domain" description="ABC transporter" evidence="6">
    <location>
        <begin position="34"/>
        <end position="357"/>
    </location>
</feature>
<dbReference type="InterPro" id="IPR003593">
    <property type="entry name" value="AAA+_ATPase"/>
</dbReference>
<feature type="region of interest" description="Disordered" evidence="5">
    <location>
        <begin position="349"/>
        <end position="401"/>
    </location>
</feature>
<dbReference type="GO" id="GO:0005524">
    <property type="term" value="F:ATP binding"/>
    <property type="evidence" value="ECO:0007669"/>
    <property type="project" value="UniProtKB-KW"/>
</dbReference>
<dbReference type="InterPro" id="IPR027417">
    <property type="entry name" value="P-loop_NTPase"/>
</dbReference>
<dbReference type="CDD" id="cd03221">
    <property type="entry name" value="ABCF_EF-3"/>
    <property type="match status" value="1"/>
</dbReference>
<evidence type="ECO:0000256" key="1">
    <source>
        <dbReference type="ARBA" id="ARBA00022737"/>
    </source>
</evidence>
<dbReference type="OrthoDB" id="2110130at2759"/>
<keyword evidence="2" id="KW-0547">Nucleotide-binding</keyword>